<organism evidence="1 2">
    <name type="scientific">Caldibacillus debilis</name>
    <dbReference type="NCBI Taxonomy" id="301148"/>
    <lineage>
        <taxon>Bacteria</taxon>
        <taxon>Bacillati</taxon>
        <taxon>Bacillota</taxon>
        <taxon>Bacilli</taxon>
        <taxon>Bacillales</taxon>
        <taxon>Bacillaceae</taxon>
        <taxon>Caldibacillus</taxon>
    </lineage>
</organism>
<name>A0A150L8T4_9BACI</name>
<gene>
    <name evidence="1" type="ORF">B4135_0445</name>
</gene>
<evidence type="ECO:0000313" key="1">
    <source>
        <dbReference type="EMBL" id="KYD08763.1"/>
    </source>
</evidence>
<reference evidence="1 2" key="1">
    <citation type="submission" date="2016-01" db="EMBL/GenBank/DDBJ databases">
        <title>Draft Genome Sequences of Seven Thermophilic Sporeformers Isolated from Foods.</title>
        <authorList>
            <person name="Berendsen E.M."/>
            <person name="Wells-Bennik M.H."/>
            <person name="Krawcyk A.O."/>
            <person name="De Jong A."/>
            <person name="Holsappel S."/>
            <person name="Eijlander R.T."/>
            <person name="Kuipers O.P."/>
        </authorList>
    </citation>
    <scope>NUCLEOTIDE SEQUENCE [LARGE SCALE GENOMIC DNA]</scope>
    <source>
        <strain evidence="1 2">B4135</strain>
    </source>
</reference>
<dbReference type="Proteomes" id="UP000075683">
    <property type="component" value="Unassembled WGS sequence"/>
</dbReference>
<accession>A0A150L8T4</accession>
<sequence length="42" mass="4890">MNRDLAGLAWVPPFKKERKDRGWVIGTAKNCRRFEAVWKNGS</sequence>
<dbReference type="AlphaFoldDB" id="A0A150L8T4"/>
<comment type="caution">
    <text evidence="1">The sequence shown here is derived from an EMBL/GenBank/DDBJ whole genome shotgun (WGS) entry which is preliminary data.</text>
</comment>
<dbReference type="EMBL" id="LQYT01000135">
    <property type="protein sequence ID" value="KYD08763.1"/>
    <property type="molecule type" value="Genomic_DNA"/>
</dbReference>
<evidence type="ECO:0000313" key="2">
    <source>
        <dbReference type="Proteomes" id="UP000075683"/>
    </source>
</evidence>
<proteinExistence type="predicted"/>
<protein>
    <submittedName>
        <fullName evidence="1">Uncharacterized protein</fullName>
    </submittedName>
</protein>